<dbReference type="STRING" id="1120920.SAMN03080599_01558"/>
<dbReference type="Proteomes" id="UP000199208">
    <property type="component" value="Unassembled WGS sequence"/>
</dbReference>
<keyword evidence="5" id="KW-1185">Reference proteome</keyword>
<keyword evidence="1" id="KW-0732">Signal</keyword>
<evidence type="ECO:0000259" key="3">
    <source>
        <dbReference type="PROSITE" id="PS51272"/>
    </source>
</evidence>
<dbReference type="InterPro" id="IPR014755">
    <property type="entry name" value="Cu-Rt/internalin_Ig-like"/>
</dbReference>
<accession>A0A1G5RY43</accession>
<dbReference type="RefSeq" id="WP_092590335.1">
    <property type="nucleotide sequence ID" value="NZ_FMWL01000006.1"/>
</dbReference>
<evidence type="ECO:0000256" key="2">
    <source>
        <dbReference type="ARBA" id="ARBA00022737"/>
    </source>
</evidence>
<feature type="domain" description="SLH" evidence="3">
    <location>
        <begin position="76"/>
        <end position="139"/>
    </location>
</feature>
<proteinExistence type="predicted"/>
<keyword evidence="2" id="KW-0677">Repeat</keyword>
<gene>
    <name evidence="4" type="ORF">SAMN03080599_01558</name>
</gene>
<dbReference type="Gene3D" id="2.60.40.1220">
    <property type="match status" value="2"/>
</dbReference>
<protein>
    <recommendedName>
        <fullName evidence="3">SLH domain-containing protein</fullName>
    </recommendedName>
</protein>
<organism evidence="4 5">
    <name type="scientific">Acidaminobacter hydrogenoformans DSM 2784</name>
    <dbReference type="NCBI Taxonomy" id="1120920"/>
    <lineage>
        <taxon>Bacteria</taxon>
        <taxon>Bacillati</taxon>
        <taxon>Bacillota</taxon>
        <taxon>Clostridia</taxon>
        <taxon>Peptostreptococcales</taxon>
        <taxon>Acidaminobacteraceae</taxon>
        <taxon>Acidaminobacter</taxon>
    </lineage>
</organism>
<evidence type="ECO:0000313" key="5">
    <source>
        <dbReference type="Proteomes" id="UP000199208"/>
    </source>
</evidence>
<dbReference type="OrthoDB" id="2077894at2"/>
<dbReference type="AlphaFoldDB" id="A0A1G5RY43"/>
<dbReference type="PROSITE" id="PS51272">
    <property type="entry name" value="SLH"/>
    <property type="match status" value="1"/>
</dbReference>
<name>A0A1G5RY43_9FIRM</name>
<reference evidence="4 5" key="1">
    <citation type="submission" date="2016-10" db="EMBL/GenBank/DDBJ databases">
        <authorList>
            <person name="de Groot N.N."/>
        </authorList>
    </citation>
    <scope>NUCLEOTIDE SEQUENCE [LARGE SCALE GENOMIC DNA]</scope>
    <source>
        <strain evidence="4 5">DSM 2784</strain>
    </source>
</reference>
<dbReference type="InterPro" id="IPR001119">
    <property type="entry name" value="SLH_dom"/>
</dbReference>
<sequence>MRKWMVLLVAAILFVGTAIHGYSAPQTSGEILKSYGLVTGDYNGDLTEDAYLTRAEMMVLLARMMGEFEQASEYEARSTFVDGGGTHWAERYVAYAQSRGWTAGIGGNRFGYEARHTIREASVFMLKALGYRAEVDFTFATAYDFAVRLGLMVPGSGLEAGAAGIDPDADILRGQVFDMMLQTLNTSVKGLDLALIHFVETSTEALHVEAVRPVNRTSLELVFSEAISELGTVTVEAPDGLMAVTGLRSSGSHSVIVTVGSEMGLGAMYDVTAREFVSEDDNVSVYYFGSMLFEQDFSPVRAEVISASHTAFALKFSRPVLGLTAGHVFYGEDGNSPLGIYKDAALTQPVVPEEAVSEVHVWLAYKSNGILTGVPLKVGTSEVFIAAENNEGRALTDTWGEPYAGGALQATVSGDLTAPSVTRMEMTSANALRLEFSEDVSFGASNMDVKFSTGALIPNLWLSVSGSGRVYTVQLNDANLEGKSIRVNVRNVPDQAFIPNVLSVYTATFTIPEKPDVERPYVVTAVKDTVSKYAYVTFNKPVDVASATVRSRYAVSLSNSSFVLSRTPVQINGGRTYRLSLTNTEYTLSQSTGAQLTVTGVKDLSGNTMTAQNFSFAAMTDVSKNPPQLVSVYATDSRSVTAVFSQPLTRVDAGAFKLNFNSVSNLTYTVSGGQTVVKFQSPSALPANLSSVSLFVDTSGYSKVQNLYGINVKNTSKKVEDRR</sequence>
<dbReference type="EMBL" id="FMWL01000006">
    <property type="protein sequence ID" value="SCZ79034.1"/>
    <property type="molecule type" value="Genomic_DNA"/>
</dbReference>
<evidence type="ECO:0000256" key="1">
    <source>
        <dbReference type="ARBA" id="ARBA00022729"/>
    </source>
</evidence>
<evidence type="ECO:0000313" key="4">
    <source>
        <dbReference type="EMBL" id="SCZ79034.1"/>
    </source>
</evidence>